<keyword evidence="2" id="KW-1185">Reference proteome</keyword>
<sequence length="113" mass="12655">MFTTFLFMAESTTQEFSLLAALCNVNSDTRSGYTVWLQLLANVVVPFNPSKMVLIVFPTLAPLASKRAQVDSLIMTADVKRGKMMESEKKLLLQSRLISVLLFWAFRSAAAEF</sequence>
<reference evidence="1 2" key="1">
    <citation type="journal article" date="2023" name="Hortic Res">
        <title>Pangenome of water caltrop reveals structural variations and asymmetric subgenome divergence after allopolyploidization.</title>
        <authorList>
            <person name="Zhang X."/>
            <person name="Chen Y."/>
            <person name="Wang L."/>
            <person name="Yuan Y."/>
            <person name="Fang M."/>
            <person name="Shi L."/>
            <person name="Lu R."/>
            <person name="Comes H.P."/>
            <person name="Ma Y."/>
            <person name="Chen Y."/>
            <person name="Huang G."/>
            <person name="Zhou Y."/>
            <person name="Zheng Z."/>
            <person name="Qiu Y."/>
        </authorList>
    </citation>
    <scope>NUCLEOTIDE SEQUENCE [LARGE SCALE GENOMIC DNA]</scope>
    <source>
        <strain evidence="1">F231</strain>
    </source>
</reference>
<evidence type="ECO:0000313" key="2">
    <source>
        <dbReference type="Proteomes" id="UP001346149"/>
    </source>
</evidence>
<evidence type="ECO:0000313" key="1">
    <source>
        <dbReference type="EMBL" id="KAK4800060.1"/>
    </source>
</evidence>
<gene>
    <name evidence="1" type="ORF">SAY86_025425</name>
</gene>
<name>A0AAN7RF13_TRANT</name>
<comment type="caution">
    <text evidence="1">The sequence shown here is derived from an EMBL/GenBank/DDBJ whole genome shotgun (WGS) entry which is preliminary data.</text>
</comment>
<organism evidence="1 2">
    <name type="scientific">Trapa natans</name>
    <name type="common">Water chestnut</name>
    <dbReference type="NCBI Taxonomy" id="22666"/>
    <lineage>
        <taxon>Eukaryota</taxon>
        <taxon>Viridiplantae</taxon>
        <taxon>Streptophyta</taxon>
        <taxon>Embryophyta</taxon>
        <taxon>Tracheophyta</taxon>
        <taxon>Spermatophyta</taxon>
        <taxon>Magnoliopsida</taxon>
        <taxon>eudicotyledons</taxon>
        <taxon>Gunneridae</taxon>
        <taxon>Pentapetalae</taxon>
        <taxon>rosids</taxon>
        <taxon>malvids</taxon>
        <taxon>Myrtales</taxon>
        <taxon>Lythraceae</taxon>
        <taxon>Trapa</taxon>
    </lineage>
</organism>
<protein>
    <submittedName>
        <fullName evidence="1">Uncharacterized protein</fullName>
    </submittedName>
</protein>
<accession>A0AAN7RF13</accession>
<dbReference type="EMBL" id="JAXQNO010000004">
    <property type="protein sequence ID" value="KAK4800060.1"/>
    <property type="molecule type" value="Genomic_DNA"/>
</dbReference>
<proteinExistence type="predicted"/>
<dbReference type="AlphaFoldDB" id="A0AAN7RF13"/>
<dbReference type="Proteomes" id="UP001346149">
    <property type="component" value="Unassembled WGS sequence"/>
</dbReference>